<dbReference type="EMBL" id="FOYM01000023">
    <property type="protein sequence ID" value="SFR11680.1"/>
    <property type="molecule type" value="Genomic_DNA"/>
</dbReference>
<dbReference type="InterPro" id="IPR048102">
    <property type="entry name" value="MobP3"/>
</dbReference>
<organism evidence="2 3">
    <name type="scientific">Desulfoscipio geothermicus DSM 3669</name>
    <dbReference type="NCBI Taxonomy" id="1121426"/>
    <lineage>
        <taxon>Bacteria</taxon>
        <taxon>Bacillati</taxon>
        <taxon>Bacillota</taxon>
        <taxon>Clostridia</taxon>
        <taxon>Eubacteriales</taxon>
        <taxon>Desulfallaceae</taxon>
        <taxon>Desulfoscipio</taxon>
    </lineage>
</organism>
<keyword evidence="3" id="KW-1185">Reference proteome</keyword>
<gene>
    <name evidence="2" type="ORF">SAMN05660706_12337</name>
</gene>
<dbReference type="Pfam" id="PF18555">
    <property type="entry name" value="MobL"/>
    <property type="match status" value="1"/>
</dbReference>
<protein>
    <submittedName>
        <fullName evidence="2">Uncharacterized protein</fullName>
    </submittedName>
</protein>
<name>A0A1I6E1Q9_9FIRM</name>
<sequence>MPPFFMKARFYLPGGDNSYKNIAHIVYIGTRPGVDRGDADIGDRYFEKFKIDSPAGHVKYAAERPRSHGLFGADEKPLDIKQVMEELKQHDGIVWRFVLSLREDTAKRMGYIDRKSWEDALRASVSEAAGAMGIPESNLRWVAAYHAEAGHPHVHLVIWEKEAQRRRGVLSDGERKDVRKAFIKSFYAAERSRLGVEKTALRDMIRDVARGEMDRAHDLVVRIKSARQEVRAMEGGTTGVAPRLSDSDREDLARRVENLAKIMPGKGRVALKYMPEEVKAEAREIADWLLAKPGFAASSGRYKEIAREMAGHYTSQDQRLNQAEENAYNDLRDRVAQLVLKTAAQVQKRGPDKAGRDYSFSLAGNLWRNVWHAIEKARSREEARGEMEKRAQDEKRMRRREKEKEQER</sequence>
<proteinExistence type="predicted"/>
<evidence type="ECO:0000313" key="2">
    <source>
        <dbReference type="EMBL" id="SFR11680.1"/>
    </source>
</evidence>
<evidence type="ECO:0000256" key="1">
    <source>
        <dbReference type="SAM" id="MobiDB-lite"/>
    </source>
</evidence>
<feature type="region of interest" description="Disordered" evidence="1">
    <location>
        <begin position="378"/>
        <end position="408"/>
    </location>
</feature>
<accession>A0A1I6E1Q9</accession>
<dbReference type="InterPro" id="IPR041073">
    <property type="entry name" value="MobL"/>
</dbReference>
<dbReference type="STRING" id="39060.SAMN05660706_12337"/>
<dbReference type="AlphaFoldDB" id="A0A1I6E1Q9"/>
<dbReference type="Proteomes" id="UP000199584">
    <property type="component" value="Unassembled WGS sequence"/>
</dbReference>
<evidence type="ECO:0000313" key="3">
    <source>
        <dbReference type="Proteomes" id="UP000199584"/>
    </source>
</evidence>
<reference evidence="3" key="1">
    <citation type="submission" date="2016-10" db="EMBL/GenBank/DDBJ databases">
        <authorList>
            <person name="Varghese N."/>
            <person name="Submissions S."/>
        </authorList>
    </citation>
    <scope>NUCLEOTIDE SEQUENCE [LARGE SCALE GENOMIC DNA]</scope>
    <source>
        <strain evidence="3">DSM 3669</strain>
    </source>
</reference>
<dbReference type="RefSeq" id="WP_207545190.1">
    <property type="nucleotide sequence ID" value="NZ_FOYM01000023.1"/>
</dbReference>
<dbReference type="NCBIfam" id="NF041499">
    <property type="entry name" value="MobP3"/>
    <property type="match status" value="1"/>
</dbReference>